<dbReference type="Proteomes" id="UP000242164">
    <property type="component" value="Unassembled WGS sequence"/>
</dbReference>
<accession>A0AAX2CGA0</accession>
<sequence>MNLWHTAHQ</sequence>
<protein>
    <submittedName>
        <fullName evidence="1">Uncharacterized protein</fullName>
    </submittedName>
</protein>
<organism evidence="1 2">
    <name type="scientific">Bacillus cytotoxicus</name>
    <dbReference type="NCBI Taxonomy" id="580165"/>
    <lineage>
        <taxon>Bacteria</taxon>
        <taxon>Bacillati</taxon>
        <taxon>Bacillota</taxon>
        <taxon>Bacilli</taxon>
        <taxon>Bacillales</taxon>
        <taxon>Bacillaceae</taxon>
        <taxon>Bacillus</taxon>
        <taxon>Bacillus cereus group</taxon>
    </lineage>
</organism>
<evidence type="ECO:0000313" key="1">
    <source>
        <dbReference type="EMBL" id="SCL91757.1"/>
    </source>
</evidence>
<reference evidence="1 2" key="1">
    <citation type="submission" date="2016-08" db="EMBL/GenBank/DDBJ databases">
        <authorList>
            <person name="Loux V."/>
            <person name="Rue O."/>
        </authorList>
    </citation>
    <scope>NUCLEOTIDE SEQUENCE [LARGE SCALE GENOMIC DNA]</scope>
    <source>
        <strain evidence="1 2">AFSSA_08CEB44bac</strain>
    </source>
</reference>
<evidence type="ECO:0000313" key="2">
    <source>
        <dbReference type="Proteomes" id="UP000242164"/>
    </source>
</evidence>
<comment type="caution">
    <text evidence="1">The sequence shown here is derived from an EMBL/GenBank/DDBJ whole genome shotgun (WGS) entry which is preliminary data.</text>
</comment>
<gene>
    <name evidence="1" type="ORF">BCB44BAC_01930</name>
</gene>
<dbReference type="EMBL" id="FMIK01000024">
    <property type="protein sequence ID" value="SCL91757.1"/>
    <property type="molecule type" value="Genomic_DNA"/>
</dbReference>
<name>A0AAX2CGA0_9BACI</name>
<proteinExistence type="predicted"/>